<comment type="caution">
    <text evidence="1">The sequence shown here is derived from an EMBL/GenBank/DDBJ whole genome shotgun (WGS) entry which is preliminary data.</text>
</comment>
<proteinExistence type="predicted"/>
<sequence length="212" mass="23718">NDAIPLKEDSSFEILQYVDEALTYFLVIFAPPVISAIESDQASVSNSDVNSKEILNTEVYPVLVSEISSSFEESMTSNGLNPVTISTVPFNNQFKHKPIEGIELRSKLDESYETFHDYSNGDIGCPSKDEKMFYNRNSSMEQNVKRRTFTMVSEIEHQRALELGTTAYEEQPVISVIESGQSSVSNSDINTKETLNTENVYPVLASEINSSF</sequence>
<dbReference type="EMBL" id="BPLR01016004">
    <property type="protein sequence ID" value="GIY80360.1"/>
    <property type="molecule type" value="Genomic_DNA"/>
</dbReference>
<evidence type="ECO:0000313" key="2">
    <source>
        <dbReference type="Proteomes" id="UP001054945"/>
    </source>
</evidence>
<name>A0AAV4WE52_CAEEX</name>
<organism evidence="1 2">
    <name type="scientific">Caerostris extrusa</name>
    <name type="common">Bark spider</name>
    <name type="synonym">Caerostris bankana</name>
    <dbReference type="NCBI Taxonomy" id="172846"/>
    <lineage>
        <taxon>Eukaryota</taxon>
        <taxon>Metazoa</taxon>
        <taxon>Ecdysozoa</taxon>
        <taxon>Arthropoda</taxon>
        <taxon>Chelicerata</taxon>
        <taxon>Arachnida</taxon>
        <taxon>Araneae</taxon>
        <taxon>Araneomorphae</taxon>
        <taxon>Entelegynae</taxon>
        <taxon>Araneoidea</taxon>
        <taxon>Araneidae</taxon>
        <taxon>Caerostris</taxon>
    </lineage>
</organism>
<accession>A0AAV4WE52</accession>
<reference evidence="1 2" key="1">
    <citation type="submission" date="2021-06" db="EMBL/GenBank/DDBJ databases">
        <title>Caerostris extrusa draft genome.</title>
        <authorList>
            <person name="Kono N."/>
            <person name="Arakawa K."/>
        </authorList>
    </citation>
    <scope>NUCLEOTIDE SEQUENCE [LARGE SCALE GENOMIC DNA]</scope>
</reference>
<dbReference type="AlphaFoldDB" id="A0AAV4WE52"/>
<protein>
    <submittedName>
        <fullName evidence="1">Uncharacterized protein</fullName>
    </submittedName>
</protein>
<gene>
    <name evidence="1" type="ORF">CEXT_784831</name>
</gene>
<evidence type="ECO:0000313" key="1">
    <source>
        <dbReference type="EMBL" id="GIY80360.1"/>
    </source>
</evidence>
<dbReference type="Proteomes" id="UP001054945">
    <property type="component" value="Unassembled WGS sequence"/>
</dbReference>
<feature type="non-terminal residue" evidence="1">
    <location>
        <position position="1"/>
    </location>
</feature>
<keyword evidence="2" id="KW-1185">Reference proteome</keyword>